<dbReference type="Proteomes" id="UP000005289">
    <property type="component" value="Chromosome"/>
</dbReference>
<keyword evidence="2" id="KW-1185">Reference proteome</keyword>
<organism evidence="1 2">
    <name type="scientific">Thioalkalivibrio paradoxus ARh 1</name>
    <dbReference type="NCBI Taxonomy" id="713585"/>
    <lineage>
        <taxon>Bacteria</taxon>
        <taxon>Pseudomonadati</taxon>
        <taxon>Pseudomonadota</taxon>
        <taxon>Gammaproteobacteria</taxon>
        <taxon>Chromatiales</taxon>
        <taxon>Ectothiorhodospiraceae</taxon>
        <taxon>Thioalkalivibrio</taxon>
    </lineage>
</organism>
<accession>W0DNR3</accession>
<dbReference type="EMBL" id="CP007029">
    <property type="protein sequence ID" value="AHF00210.1"/>
    <property type="molecule type" value="Genomic_DNA"/>
</dbReference>
<reference evidence="1 2" key="1">
    <citation type="submission" date="2013-12" db="EMBL/GenBank/DDBJ databases">
        <authorList>
            <consortium name="DOE Joint Genome Institute"/>
            <person name="Muyzer G."/>
            <person name="Huntemann M."/>
            <person name="Han J."/>
            <person name="Chen A."/>
            <person name="Kyrpides N."/>
            <person name="Mavromatis K."/>
            <person name="Markowitz V."/>
            <person name="Palaniappan K."/>
            <person name="Ivanova N."/>
            <person name="Schaumberg A."/>
            <person name="Pati A."/>
            <person name="Liolios K."/>
            <person name="Nordberg H.P."/>
            <person name="Cantor M.N."/>
            <person name="Hua S.X."/>
            <person name="Woyke T."/>
        </authorList>
    </citation>
    <scope>NUCLEOTIDE SEQUENCE [LARGE SCALE GENOMIC DNA]</scope>
    <source>
        <strain evidence="1 2">ARh 1</strain>
    </source>
</reference>
<dbReference type="STRING" id="713585.THITH_12570"/>
<sequence>MALGLPMVGVRGERIVMPAPVPVTAPTRRPCAKRITSSLRQRALIGPAARDKTAERLYVSGAS</sequence>
<evidence type="ECO:0000313" key="1">
    <source>
        <dbReference type="EMBL" id="AHF00210.1"/>
    </source>
</evidence>
<protein>
    <submittedName>
        <fullName evidence="1">Uncharacterized protein</fullName>
    </submittedName>
</protein>
<evidence type="ECO:0000313" key="2">
    <source>
        <dbReference type="Proteomes" id="UP000005289"/>
    </source>
</evidence>
<proteinExistence type="predicted"/>
<name>W0DNR3_9GAMM</name>
<dbReference type="KEGG" id="tti:THITH_12570"/>
<dbReference type="AlphaFoldDB" id="W0DNR3"/>
<gene>
    <name evidence="1" type="ORF">THITH_12570</name>
</gene>
<dbReference type="HOGENOM" id="CLU_2884548_0_0_6"/>